<keyword evidence="1" id="KW-0472">Membrane</keyword>
<feature type="transmembrane region" description="Helical" evidence="1">
    <location>
        <begin position="12"/>
        <end position="30"/>
    </location>
</feature>
<dbReference type="AlphaFoldDB" id="K8EI51"/>
<dbReference type="eggNOG" id="ENOG502ZBRV">
    <property type="taxonomic scope" value="Bacteria"/>
</dbReference>
<comment type="caution">
    <text evidence="2">The sequence shown here is derived from an EMBL/GenBank/DDBJ whole genome shotgun (WGS) entry which is preliminary data.</text>
</comment>
<keyword evidence="3" id="KW-1185">Reference proteome</keyword>
<sequence length="238" mass="26919">MKIILPREHGAWAMLVVPFVLGIAGEGFRWLHIPLLLGWLMLYITSYPFLMIYRNGRVQEYKKWLVLYGLIAAALLIFPIIRYPALLWLGCGLFVTLLVNLYYIRVQNERGMVNNFSAVAGMSLGGVASGYVGAGDWSFDLLLTWVICVVFFMGSVFFVKSMIRERKNIYFRALSWFYHGAVVLIIFACSGSLLLTAAFLPSLLRAIFAAGRTLSAWQIGILEMVNSMLFLILTIAYF</sequence>
<feature type="transmembrane region" description="Helical" evidence="1">
    <location>
        <begin position="180"/>
        <end position="204"/>
    </location>
</feature>
<feature type="transmembrane region" description="Helical" evidence="1">
    <location>
        <begin position="141"/>
        <end position="159"/>
    </location>
</feature>
<feature type="transmembrane region" description="Helical" evidence="1">
    <location>
        <begin position="116"/>
        <end position="135"/>
    </location>
</feature>
<accession>K8EI51</accession>
<dbReference type="OrthoDB" id="2380563at2"/>
<feature type="transmembrane region" description="Helical" evidence="1">
    <location>
        <begin position="36"/>
        <end position="53"/>
    </location>
</feature>
<feature type="transmembrane region" description="Helical" evidence="1">
    <location>
        <begin position="87"/>
        <end position="104"/>
    </location>
</feature>
<protein>
    <recommendedName>
        <fullName evidence="4">YwiC-like protein</fullName>
    </recommendedName>
</protein>
<gene>
    <name evidence="2" type="ORF">DESHY_20165</name>
</gene>
<keyword evidence="1" id="KW-1133">Transmembrane helix</keyword>
<name>K8EI51_9FIRM</name>
<evidence type="ECO:0000256" key="1">
    <source>
        <dbReference type="SAM" id="Phobius"/>
    </source>
</evidence>
<organism evidence="2 3">
    <name type="scientific">Desulforamulus hydrothermalis Lam5 = DSM 18033</name>
    <dbReference type="NCBI Taxonomy" id="1121428"/>
    <lineage>
        <taxon>Bacteria</taxon>
        <taxon>Bacillati</taxon>
        <taxon>Bacillota</taxon>
        <taxon>Clostridia</taxon>
        <taxon>Eubacteriales</taxon>
        <taxon>Peptococcaceae</taxon>
        <taxon>Desulforamulus</taxon>
    </lineage>
</organism>
<evidence type="ECO:0000313" key="3">
    <source>
        <dbReference type="Proteomes" id="UP000009315"/>
    </source>
</evidence>
<dbReference type="RefSeq" id="WP_008411655.1">
    <property type="nucleotide sequence ID" value="NZ_CAOS01000009.1"/>
</dbReference>
<dbReference type="EMBL" id="CAOS01000009">
    <property type="protein sequence ID" value="CCO08296.1"/>
    <property type="molecule type" value="Genomic_DNA"/>
</dbReference>
<keyword evidence="1" id="KW-0812">Transmembrane</keyword>
<dbReference type="Pfam" id="PF14256">
    <property type="entry name" value="YwiC"/>
    <property type="match status" value="1"/>
</dbReference>
<evidence type="ECO:0000313" key="2">
    <source>
        <dbReference type="EMBL" id="CCO08296.1"/>
    </source>
</evidence>
<reference evidence="2" key="1">
    <citation type="journal article" date="2013" name="Genome Announc.">
        <title>Genome Sequence of the Sulfate-Reducing Bacterium Desulfotomaculum hydrothermale Lam5(T).</title>
        <authorList>
            <person name="Amin O."/>
            <person name="Fardeau M.L."/>
            <person name="Valette O."/>
            <person name="Hirschler-Rea A."/>
            <person name="Barbe V."/>
            <person name="Medigue C."/>
            <person name="Vacherie B."/>
            <person name="Ollivier B."/>
            <person name="Bertin P.N."/>
            <person name="Dolla A."/>
        </authorList>
    </citation>
    <scope>NUCLEOTIDE SEQUENCE [LARGE SCALE GENOMIC DNA]</scope>
</reference>
<feature type="transmembrane region" description="Helical" evidence="1">
    <location>
        <begin position="216"/>
        <end position="237"/>
    </location>
</feature>
<feature type="transmembrane region" description="Helical" evidence="1">
    <location>
        <begin position="65"/>
        <end position="81"/>
    </location>
</feature>
<dbReference type="Proteomes" id="UP000009315">
    <property type="component" value="Unassembled WGS sequence"/>
</dbReference>
<proteinExistence type="predicted"/>
<dbReference type="InterPro" id="IPR025576">
    <property type="entry name" value="YwiC"/>
</dbReference>
<evidence type="ECO:0008006" key="4">
    <source>
        <dbReference type="Google" id="ProtNLM"/>
    </source>
</evidence>
<dbReference type="STRING" id="1121428.DESHY_20165"/>